<dbReference type="EMBL" id="LWDG02000029">
    <property type="protein sequence ID" value="KAE8271057.1"/>
    <property type="molecule type" value="Genomic_DNA"/>
</dbReference>
<evidence type="ECO:0000313" key="9">
    <source>
        <dbReference type="Proteomes" id="UP000078113"/>
    </source>
</evidence>
<dbReference type="PANTHER" id="PTHR11009">
    <property type="entry name" value="DER1-LIKE PROTEIN, DERLIN"/>
    <property type="match status" value="1"/>
</dbReference>
<comment type="function">
    <text evidence="7">May be involved in the degradation of misfolded endoplasmic reticulum (ER) luminal proteins.</text>
</comment>
<reference evidence="8" key="2">
    <citation type="journal article" date="2019" name="IMA Fungus">
        <title>Genome sequencing and comparison of five Tilletia species to identify candidate genes for the detection of regulated species infecting wheat.</title>
        <authorList>
            <person name="Nguyen H.D.T."/>
            <person name="Sultana T."/>
            <person name="Kesanakurti P."/>
            <person name="Hambleton S."/>
        </authorList>
    </citation>
    <scope>NUCLEOTIDE SEQUENCE</scope>
    <source>
        <strain evidence="8">DAOMC 236422</strain>
    </source>
</reference>
<comment type="caution">
    <text evidence="8">The sequence shown here is derived from an EMBL/GenBank/DDBJ whole genome shotgun (WGS) entry which is preliminary data.</text>
</comment>
<evidence type="ECO:0000256" key="2">
    <source>
        <dbReference type="ARBA" id="ARBA00008917"/>
    </source>
</evidence>
<keyword evidence="3 7" id="KW-0812">Transmembrane</keyword>
<keyword evidence="9" id="KW-1185">Reference proteome</keyword>
<protein>
    <recommendedName>
        <fullName evidence="7">Derlin</fullName>
    </recommendedName>
</protein>
<name>A0A8X7NC55_9BASI</name>
<dbReference type="Proteomes" id="UP000078113">
    <property type="component" value="Unassembled WGS sequence"/>
</dbReference>
<dbReference type="GO" id="GO:0005789">
    <property type="term" value="C:endoplasmic reticulum membrane"/>
    <property type="evidence" value="ECO:0007669"/>
    <property type="project" value="UniProtKB-SubCell"/>
</dbReference>
<dbReference type="AlphaFoldDB" id="A0A8X7NC55"/>
<evidence type="ECO:0000256" key="1">
    <source>
        <dbReference type="ARBA" id="ARBA00004477"/>
    </source>
</evidence>
<dbReference type="SUPFAM" id="SSF144091">
    <property type="entry name" value="Rhomboid-like"/>
    <property type="match status" value="1"/>
</dbReference>
<comment type="similarity">
    <text evidence="2 7">Belongs to the derlin family.</text>
</comment>
<evidence type="ECO:0000256" key="7">
    <source>
        <dbReference type="RuleBase" id="RU363059"/>
    </source>
</evidence>
<organism evidence="8 9">
    <name type="scientific">Tilletia walkeri</name>
    <dbReference type="NCBI Taxonomy" id="117179"/>
    <lineage>
        <taxon>Eukaryota</taxon>
        <taxon>Fungi</taxon>
        <taxon>Dikarya</taxon>
        <taxon>Basidiomycota</taxon>
        <taxon>Ustilaginomycotina</taxon>
        <taxon>Exobasidiomycetes</taxon>
        <taxon>Tilletiales</taxon>
        <taxon>Tilletiaceae</taxon>
        <taxon>Tilletia</taxon>
    </lineage>
</organism>
<feature type="transmembrane region" description="Helical" evidence="7">
    <location>
        <begin position="245"/>
        <end position="262"/>
    </location>
</feature>
<proteinExistence type="inferred from homology"/>
<feature type="transmembrane region" description="Helical" evidence="7">
    <location>
        <begin position="175"/>
        <end position="205"/>
    </location>
</feature>
<dbReference type="InterPro" id="IPR035952">
    <property type="entry name" value="Rhomboid-like_sf"/>
</dbReference>
<accession>A0A8X7NC55</accession>
<keyword evidence="6 7" id="KW-0472">Membrane</keyword>
<keyword evidence="4 7" id="KW-0256">Endoplasmic reticulum</keyword>
<dbReference type="InterPro" id="IPR007599">
    <property type="entry name" value="DER1"/>
</dbReference>
<dbReference type="GO" id="GO:0006950">
    <property type="term" value="P:response to stress"/>
    <property type="evidence" value="ECO:0007669"/>
    <property type="project" value="UniProtKB-ARBA"/>
</dbReference>
<dbReference type="Pfam" id="PF04511">
    <property type="entry name" value="DER1"/>
    <property type="match status" value="1"/>
</dbReference>
<reference evidence="8" key="1">
    <citation type="submission" date="2016-04" db="EMBL/GenBank/DDBJ databases">
        <authorList>
            <person name="Nguyen H.D."/>
            <person name="Samba Siva P."/>
            <person name="Cullis J."/>
            <person name="Levesque C.A."/>
            <person name="Hambleton S."/>
        </authorList>
    </citation>
    <scope>NUCLEOTIDE SEQUENCE</scope>
    <source>
        <strain evidence="8">DAOMC 236422</strain>
    </source>
</reference>
<evidence type="ECO:0000256" key="3">
    <source>
        <dbReference type="ARBA" id="ARBA00022692"/>
    </source>
</evidence>
<feature type="transmembrane region" description="Helical" evidence="7">
    <location>
        <begin position="135"/>
        <end position="155"/>
    </location>
</feature>
<comment type="subcellular location">
    <subcellularLocation>
        <location evidence="1 7">Endoplasmic reticulum membrane</location>
        <topology evidence="1 7">Multi-pass membrane protein</topology>
    </subcellularLocation>
</comment>
<evidence type="ECO:0000256" key="5">
    <source>
        <dbReference type="ARBA" id="ARBA00022989"/>
    </source>
</evidence>
<feature type="transmembrane region" description="Helical" evidence="7">
    <location>
        <begin position="217"/>
        <end position="239"/>
    </location>
</feature>
<evidence type="ECO:0000256" key="6">
    <source>
        <dbReference type="ARBA" id="ARBA00023136"/>
    </source>
</evidence>
<sequence length="291" mass="33823">MSVACPSTSIESEFRKRSLLERIQQTIEILVESKAISANREDQEGLILEVSRSKRRPVRKIQDSRGQREFPTKHLESQSAMDIQGIPPITKIWAASALAISLAEHVRLVDTYQLFYTPRLVGPPSWQFWRPLTSFLWFGKFGIDLVFHLFFFMRYSRMLEETNYINRRADYLCLLGFSAAVLLVLGPAFSLPFLASPLAFVLVYIWSRRNRHVRLSLFGIIVVTAPYLPWSLVACSWLINYDSRLIMGDLLGIFVGHLFYFWDDVWPREHKSHGRSLMRAPAWLVRLLDDR</sequence>
<evidence type="ECO:0000313" key="8">
    <source>
        <dbReference type="EMBL" id="KAE8271057.1"/>
    </source>
</evidence>
<evidence type="ECO:0000256" key="4">
    <source>
        <dbReference type="ARBA" id="ARBA00022824"/>
    </source>
</evidence>
<keyword evidence="5 7" id="KW-1133">Transmembrane helix</keyword>
<gene>
    <name evidence="8" type="ORF">A4X09_0g1278</name>
</gene>